<dbReference type="InterPro" id="IPR014722">
    <property type="entry name" value="Rib_uL2_dom2"/>
</dbReference>
<evidence type="ECO:0000256" key="3">
    <source>
        <dbReference type="ARBA" id="ARBA00020181"/>
    </source>
</evidence>
<dbReference type="InterPro" id="IPR041978">
    <property type="entry name" value="KOW_Spt5_5"/>
</dbReference>
<dbReference type="InterPro" id="IPR008991">
    <property type="entry name" value="Translation_prot_SH3-like_sf"/>
</dbReference>
<dbReference type="CDD" id="cd06084">
    <property type="entry name" value="KOW_Spt5_4"/>
    <property type="match status" value="1"/>
</dbReference>
<feature type="domain" description="KOW" evidence="11">
    <location>
        <begin position="534"/>
        <end position="561"/>
    </location>
</feature>
<evidence type="ECO:0000313" key="14">
    <source>
        <dbReference type="Proteomes" id="UP000094565"/>
    </source>
</evidence>
<comment type="subcellular location">
    <subcellularLocation>
        <location evidence="1">Nucleus</location>
    </subcellularLocation>
</comment>
<comment type="function">
    <text evidence="7">The SPT4-SPT5 complex mediates both activation and inhibition of transcription elongation, and plays a role in pre-mRNA processing. This complex seems to be important for the stability of the RNA polymerase II elongation machinery on the chromatin template but not for the inherent ability of this machinery to translocate down the gene.</text>
</comment>
<evidence type="ECO:0000256" key="4">
    <source>
        <dbReference type="ARBA" id="ARBA00021370"/>
    </source>
</evidence>
<dbReference type="GO" id="GO:0006368">
    <property type="term" value="P:transcription elongation by RNA polymerase II"/>
    <property type="evidence" value="ECO:0007669"/>
    <property type="project" value="TreeGrafter"/>
</dbReference>
<feature type="compositionally biased region" description="Acidic residues" evidence="10">
    <location>
        <begin position="71"/>
        <end position="87"/>
    </location>
</feature>
<dbReference type="Pfam" id="PF11942">
    <property type="entry name" value="Spt5_N"/>
    <property type="match status" value="1"/>
</dbReference>
<dbReference type="SUPFAM" id="SSF50104">
    <property type="entry name" value="Translation proteins SH3-like domain"/>
    <property type="match status" value="1"/>
</dbReference>
<gene>
    <name evidence="13" type="primary">SPT5</name>
    <name evidence="13" type="ORF">ATY40_BA7503358</name>
</gene>
<dbReference type="GO" id="GO:0032784">
    <property type="term" value="P:regulation of DNA-templated transcription elongation"/>
    <property type="evidence" value="ECO:0007669"/>
    <property type="project" value="InterPro"/>
</dbReference>
<dbReference type="Gene3D" id="3.30.70.940">
    <property type="entry name" value="NusG, N-terminal domain"/>
    <property type="match status" value="1"/>
</dbReference>
<keyword evidence="5" id="KW-0804">Transcription</keyword>
<feature type="region of interest" description="Disordered" evidence="10">
    <location>
        <begin position="710"/>
        <end position="749"/>
    </location>
</feature>
<dbReference type="Proteomes" id="UP000094565">
    <property type="component" value="Chromosome 3"/>
</dbReference>
<keyword evidence="6" id="KW-0539">Nucleus</keyword>
<dbReference type="PANTHER" id="PTHR11125:SF7">
    <property type="entry name" value="TRANSCRIPTION ELONGATION FACTOR SPT5"/>
    <property type="match status" value="1"/>
</dbReference>
<feature type="region of interest" description="Disordered" evidence="10">
    <location>
        <begin position="1"/>
        <end position="139"/>
    </location>
</feature>
<evidence type="ECO:0000259" key="11">
    <source>
        <dbReference type="SMART" id="SM00739"/>
    </source>
</evidence>
<dbReference type="PIRSF" id="PIRSF036945">
    <property type="entry name" value="Spt5"/>
    <property type="match status" value="1"/>
</dbReference>
<evidence type="ECO:0000256" key="5">
    <source>
        <dbReference type="ARBA" id="ARBA00023163"/>
    </source>
</evidence>
<dbReference type="Pfam" id="PF23290">
    <property type="entry name" value="KOW5_SPT5"/>
    <property type="match status" value="1"/>
</dbReference>
<dbReference type="InterPro" id="IPR039385">
    <property type="entry name" value="NGN_Euk"/>
</dbReference>
<dbReference type="SMART" id="SM00739">
    <property type="entry name" value="KOW"/>
    <property type="match status" value="5"/>
</dbReference>
<dbReference type="InterPro" id="IPR039659">
    <property type="entry name" value="SPT5"/>
</dbReference>
<dbReference type="CDD" id="cd09888">
    <property type="entry name" value="NGN_Euk"/>
    <property type="match status" value="1"/>
</dbReference>
<feature type="compositionally biased region" description="Acidic residues" evidence="10">
    <location>
        <begin position="122"/>
        <end position="139"/>
    </location>
</feature>
<feature type="region of interest" description="Disordered" evidence="10">
    <location>
        <begin position="819"/>
        <end position="921"/>
    </location>
</feature>
<proteinExistence type="inferred from homology"/>
<feature type="compositionally biased region" description="Basic and acidic residues" evidence="10">
    <location>
        <begin position="45"/>
        <end position="57"/>
    </location>
</feature>
<dbReference type="InterPro" id="IPR005100">
    <property type="entry name" value="NGN-domain"/>
</dbReference>
<feature type="compositionally biased region" description="Polar residues" evidence="10">
    <location>
        <begin position="10"/>
        <end position="23"/>
    </location>
</feature>
<reference evidence="13 14" key="1">
    <citation type="submission" date="2016-02" db="EMBL/GenBank/DDBJ databases">
        <title>Comparative genomic and transcriptomic foundation for Pichia pastoris.</title>
        <authorList>
            <person name="Love K.R."/>
            <person name="Shah K.A."/>
            <person name="Whittaker C.A."/>
            <person name="Wu J."/>
            <person name="Bartlett M.C."/>
            <person name="Ma D."/>
            <person name="Leeson R.L."/>
            <person name="Priest M."/>
            <person name="Young S.K."/>
            <person name="Love J.C."/>
        </authorList>
    </citation>
    <scope>NUCLEOTIDE SEQUENCE [LARGE SCALE GENOMIC DNA]</scope>
    <source>
        <strain evidence="13 14">ATCC 28485</strain>
    </source>
</reference>
<dbReference type="FunFam" id="3.30.70.940:FF:000005">
    <property type="entry name" value="Transcription elongation factor SPT5"/>
    <property type="match status" value="1"/>
</dbReference>
<dbReference type="InterPro" id="IPR017071">
    <property type="entry name" value="TF_Spt5_eukaryote"/>
</dbReference>
<dbReference type="OrthoDB" id="28901at2759"/>
<feature type="compositionally biased region" description="Acidic residues" evidence="10">
    <location>
        <begin position="94"/>
        <end position="106"/>
    </location>
</feature>
<dbReference type="Pfam" id="PF23042">
    <property type="entry name" value="KOW1_SPT5"/>
    <property type="match status" value="1"/>
</dbReference>
<evidence type="ECO:0000256" key="1">
    <source>
        <dbReference type="ARBA" id="ARBA00004123"/>
    </source>
</evidence>
<dbReference type="PANTHER" id="PTHR11125">
    <property type="entry name" value="SUPPRESSOR OF TY 5"/>
    <property type="match status" value="1"/>
</dbReference>
<protein>
    <recommendedName>
        <fullName evidence="3">Transcription elongation factor SPT5</fullName>
    </recommendedName>
    <alternativeName>
        <fullName evidence="8 9">Chromatin Elongation factor SPT5</fullName>
    </alternativeName>
    <alternativeName>
        <fullName evidence="4">Transcription elongation factor spt5</fullName>
    </alternativeName>
</protein>
<feature type="domain" description="KOW" evidence="11">
    <location>
        <begin position="658"/>
        <end position="683"/>
    </location>
</feature>
<dbReference type="AlphaFoldDB" id="A0A1B2JEY5"/>
<dbReference type="Pfam" id="PF03439">
    <property type="entry name" value="Spt5-NGN"/>
    <property type="match status" value="1"/>
</dbReference>
<evidence type="ECO:0000256" key="8">
    <source>
        <dbReference type="ARBA" id="ARBA00029865"/>
    </source>
</evidence>
<dbReference type="Pfam" id="PF23037">
    <property type="entry name" value="KOWx_SPT5"/>
    <property type="match status" value="1"/>
</dbReference>
<dbReference type="InterPro" id="IPR022581">
    <property type="entry name" value="Spt5_N"/>
</dbReference>
<dbReference type="Pfam" id="PF00467">
    <property type="entry name" value="KOW"/>
    <property type="match status" value="1"/>
</dbReference>
<feature type="domain" description="KOW" evidence="11">
    <location>
        <begin position="320"/>
        <end position="347"/>
    </location>
</feature>
<name>A0A1B2JEY5_PICPA</name>
<dbReference type="CDD" id="cd06085">
    <property type="entry name" value="KOW_Spt5_5"/>
    <property type="match status" value="1"/>
</dbReference>
<feature type="compositionally biased region" description="Gly residues" evidence="10">
    <location>
        <begin position="887"/>
        <end position="896"/>
    </location>
</feature>
<evidence type="ECO:0000256" key="9">
    <source>
        <dbReference type="ARBA" id="ARBA00031006"/>
    </source>
</evidence>
<dbReference type="Pfam" id="PF23291">
    <property type="entry name" value="KOW4_SPT5"/>
    <property type="match status" value="1"/>
</dbReference>
<evidence type="ECO:0000313" key="13">
    <source>
        <dbReference type="EMBL" id="ANZ76553.1"/>
    </source>
</evidence>
<evidence type="ECO:0000256" key="10">
    <source>
        <dbReference type="SAM" id="MobiDB-lite"/>
    </source>
</evidence>
<dbReference type="EMBL" id="CP014586">
    <property type="protein sequence ID" value="ANZ76553.1"/>
    <property type="molecule type" value="Genomic_DNA"/>
</dbReference>
<evidence type="ECO:0000256" key="2">
    <source>
        <dbReference type="ARBA" id="ARBA00006956"/>
    </source>
</evidence>
<dbReference type="InterPro" id="IPR057936">
    <property type="entry name" value="KOWx_Spt5"/>
</dbReference>
<organism evidence="13 14">
    <name type="scientific">Komagataella pastoris</name>
    <name type="common">Yeast</name>
    <name type="synonym">Pichia pastoris</name>
    <dbReference type="NCBI Taxonomy" id="4922"/>
    <lineage>
        <taxon>Eukaryota</taxon>
        <taxon>Fungi</taxon>
        <taxon>Dikarya</taxon>
        <taxon>Ascomycota</taxon>
        <taxon>Saccharomycotina</taxon>
        <taxon>Pichiomycetes</taxon>
        <taxon>Pichiales</taxon>
        <taxon>Pichiaceae</taxon>
        <taxon>Komagataella</taxon>
    </lineage>
</organism>
<dbReference type="CDD" id="cd06083">
    <property type="entry name" value="KOW_Spt5_3"/>
    <property type="match status" value="1"/>
</dbReference>
<dbReference type="CDD" id="cd06082">
    <property type="entry name" value="KOW_Spt5_2"/>
    <property type="match status" value="1"/>
</dbReference>
<dbReference type="Pfam" id="PF12815">
    <property type="entry name" value="CTD"/>
    <property type="match status" value="1"/>
</dbReference>
<feature type="domain" description="Spt5 C-terminal" evidence="12">
    <location>
        <begin position="835"/>
        <end position="921"/>
    </location>
</feature>
<dbReference type="GO" id="GO:0003729">
    <property type="term" value="F:mRNA binding"/>
    <property type="evidence" value="ECO:0007669"/>
    <property type="project" value="TreeGrafter"/>
</dbReference>
<dbReference type="InterPro" id="IPR005824">
    <property type="entry name" value="KOW"/>
</dbReference>
<accession>A0A1B2JEY5</accession>
<dbReference type="InterPro" id="IPR041975">
    <property type="entry name" value="KOW_Spt5_2"/>
</dbReference>
<keyword evidence="14" id="KW-1185">Reference proteome</keyword>
<dbReference type="InterPro" id="IPR041973">
    <property type="entry name" value="KOW_Spt5_1"/>
</dbReference>
<comment type="similarity">
    <text evidence="2">Belongs to the SPT5 family.</text>
</comment>
<dbReference type="GO" id="GO:0006357">
    <property type="term" value="P:regulation of transcription by RNA polymerase II"/>
    <property type="evidence" value="ECO:0007669"/>
    <property type="project" value="InterPro"/>
</dbReference>
<sequence>MSETHKNQSEKVSVTLPNESSEATMEEHDSQSKELGKNDGQFNVRLDRNIIEQEEVKQVNSPAQEQRTVEDTVDDELEDGLPSEDVEYDKINEDDYDEDDEVEEEGDIRSRKRRRHNQFLDVEAEVDDEEDDDDDDDDVELKHDFIQDDHIQHETQNEGFIAGDVDDDRLHRKLDQSRERIADQDAQELADEFKQRYGRSASSKYVGSASTTAPQRLLIPTVDDPGIWGVKVRLGKEKDVVRQIFKKKLAREGTKNPLEIYSAFQRDSFKGHVYIEARKAEAINDALKGNVNVFSNNSKFLVGIVEYKDLLRPVKSSDVKLARGSYVRVKNGKFKGDLAQVDEVMENGLEVRLKLVPRLDYGKDLSHLSTSSSVGNTKNRRKFYTSKFRPAQRLFSEAEARVHEPTVRRDRDGFITYGGEDYYEGFLYKTFRLQNLMVNGINPTLNELSLFQSNEESNTIDLSTIADSLKETAKNLVSFQPGDNVEIINGELNHLTGTVSSVNQSAIVSVRLHSDDDTLNSETVEIPTSDLRKIFNIGDHVRVIHGKHTDDTGLIVEVNGDKVEFISNQTKRTVTVFSNYLIKSTDSTVSLNENGRFELHDLVQVNSELVGVIIRAQKDSFDILCSDGKLLSLPPVSIYSKLDLNTNQQIAIDSNGVEVKVGDTVREFSGERRQGTILHVYRNFLFLRSREIVENQGVFVTSSNRVKTITSKSNGTGSRISGPDLSRMNPSRVIPPPSIPVANQRMTGRDPTLNKTVKIRQGGYKGKIGIVKEANGDRFRVELHNPNKTIPIPCSFLLIESTHGWVPYDDFVASDRRGGHIPRHELSGQAQPPQHGRVPAWGSGGKTPAWGSGGKTPAWGSGGKTPAWGSGGKTPAWGSGGKTPAWGSGGSGGSGGKTPTWGSGAKTPAWSGLDEEDRRNF</sequence>
<feature type="compositionally biased region" description="Polar residues" evidence="10">
    <location>
        <begin position="710"/>
        <end position="719"/>
    </location>
</feature>
<dbReference type="InterPro" id="IPR041976">
    <property type="entry name" value="KOW_Spt5_3"/>
</dbReference>
<evidence type="ECO:0000256" key="7">
    <source>
        <dbReference type="ARBA" id="ARBA00024691"/>
    </source>
</evidence>
<evidence type="ECO:0000256" key="6">
    <source>
        <dbReference type="ARBA" id="ARBA00023242"/>
    </source>
</evidence>
<dbReference type="Gene3D" id="2.30.30.30">
    <property type="match status" value="3"/>
</dbReference>
<dbReference type="Pfam" id="PF23284">
    <property type="entry name" value="KOW2_Spt5"/>
    <property type="match status" value="1"/>
</dbReference>
<dbReference type="GO" id="GO:0032044">
    <property type="term" value="C:DSIF complex"/>
    <property type="evidence" value="ECO:0007669"/>
    <property type="project" value="TreeGrafter"/>
</dbReference>
<dbReference type="SMART" id="SM01104">
    <property type="entry name" value="CTD"/>
    <property type="match status" value="1"/>
</dbReference>
<dbReference type="InterPro" id="IPR041977">
    <property type="entry name" value="KOW_Spt5_4"/>
</dbReference>
<dbReference type="CDD" id="cd06081">
    <property type="entry name" value="KOW_Spt5_1"/>
    <property type="match status" value="1"/>
</dbReference>
<feature type="compositionally biased region" description="Basic and acidic residues" evidence="10">
    <location>
        <begin position="25"/>
        <end position="37"/>
    </location>
</feature>
<feature type="domain" description="KOW" evidence="11">
    <location>
        <begin position="750"/>
        <end position="777"/>
    </location>
</feature>
<dbReference type="InterPro" id="IPR036735">
    <property type="entry name" value="NGN_dom_sf"/>
</dbReference>
<dbReference type="InterPro" id="IPR024945">
    <property type="entry name" value="Spt5_C_dom"/>
</dbReference>
<evidence type="ECO:0000259" key="12">
    <source>
        <dbReference type="SMART" id="SM01104"/>
    </source>
</evidence>
<feature type="domain" description="KOW" evidence="11">
    <location>
        <begin position="478"/>
        <end position="505"/>
    </location>
</feature>